<dbReference type="PROSITE" id="PS50106">
    <property type="entry name" value="PDZ"/>
    <property type="match status" value="1"/>
</dbReference>
<organism evidence="2 3">
    <name type="scientific">Thermoclostridium stercorarium subsp. thermolacticum DSM 2910</name>
    <dbReference type="NCBI Taxonomy" id="1121336"/>
    <lineage>
        <taxon>Bacteria</taxon>
        <taxon>Bacillati</taxon>
        <taxon>Bacillota</taxon>
        <taxon>Clostridia</taxon>
        <taxon>Eubacteriales</taxon>
        <taxon>Oscillospiraceae</taxon>
        <taxon>Thermoclostridium</taxon>
    </lineage>
</organism>
<evidence type="ECO:0000313" key="2">
    <source>
        <dbReference type="EMBL" id="ANW98185.1"/>
    </source>
</evidence>
<accession>A0A1B1YBN8</accession>
<dbReference type="Pfam" id="PF19238">
    <property type="entry name" value="Radical_SAM_2"/>
    <property type="match status" value="1"/>
</dbReference>
<dbReference type="RefSeq" id="WP_015358472.1">
    <property type="nucleotide sequence ID" value="NZ_CP014672.1"/>
</dbReference>
<dbReference type="InterPro" id="IPR058240">
    <property type="entry name" value="rSAM_sf"/>
</dbReference>
<dbReference type="SUPFAM" id="SSF102114">
    <property type="entry name" value="Radical SAM enzymes"/>
    <property type="match status" value="1"/>
</dbReference>
<sequence>MSNLKICEVYSGSIAEEAGIEAGDILLSVNGQKIVDVFDYRFLTQDEKLTLDVLKPDGNILRVDIEKDEFEDIGLEFENPLMDEEKSCRNKCIFCFIDQLPKGMRESLYFKDDDARLSFLFGNYITMTNMGKDDIDRIVKYHMSPVNVSVHTTNPELRCKMLNNRFAGDVMEKMRILADNGITLNAQIVLCRDINDGNELDRTLTDLSSLMPQLNSISVVPVGLTKFREGLPVLKPFDKKSAVDVIAQVEKWQEFFLKKTGSRRVFLADEWYLMSDTLLPPYSHYEDFPQIENGIGMAASLIEEFNWALSGEKSRTVRKTVSIATGVLAEKIISDIAKRAEAHFPGLKILVYPIENNFFGKSITVSGLLTGTDIKEQLSGKFLGDVLLLPSNMFRAGTDIFLDDMTLKELASFLGVNIEKVDVDGGELLRHLIL</sequence>
<dbReference type="InterPro" id="IPR045375">
    <property type="entry name" value="Put_radical_SAM-like_N"/>
</dbReference>
<proteinExistence type="predicted"/>
<dbReference type="InterPro" id="IPR007549">
    <property type="entry name" value="DUF512"/>
</dbReference>
<name>A0A1B1YBN8_THEST</name>
<dbReference type="InterPro" id="IPR001478">
    <property type="entry name" value="PDZ"/>
</dbReference>
<dbReference type="Gene3D" id="3.20.20.70">
    <property type="entry name" value="Aldolase class I"/>
    <property type="match status" value="1"/>
</dbReference>
<dbReference type="InterPro" id="IPR036034">
    <property type="entry name" value="PDZ_sf"/>
</dbReference>
<dbReference type="AlphaFoldDB" id="A0A1B1YBN8"/>
<reference evidence="2 3" key="1">
    <citation type="submission" date="2016-02" db="EMBL/GenBank/DDBJ databases">
        <title>Comparison of Clostridium stercorarium subspecies using comparative genomics and transcriptomics.</title>
        <authorList>
            <person name="Schellenberg J."/>
            <person name="Thallinger G."/>
            <person name="Levin D.B."/>
            <person name="Zhang X."/>
            <person name="Alvare G."/>
            <person name="Fristensky B."/>
            <person name="Sparling R."/>
        </authorList>
    </citation>
    <scope>NUCLEOTIDE SEQUENCE [LARGE SCALE GENOMIC DNA]</scope>
    <source>
        <strain evidence="2 3">DSM 2910</strain>
    </source>
</reference>
<dbReference type="InterPro" id="IPR041489">
    <property type="entry name" value="PDZ_6"/>
</dbReference>
<dbReference type="Proteomes" id="UP000092971">
    <property type="component" value="Chromosome"/>
</dbReference>
<dbReference type="EMBL" id="CP014672">
    <property type="protein sequence ID" value="ANW98185.1"/>
    <property type="molecule type" value="Genomic_DNA"/>
</dbReference>
<feature type="domain" description="PDZ" evidence="1">
    <location>
        <begin position="1"/>
        <end position="69"/>
    </location>
</feature>
<dbReference type="InterPro" id="IPR013785">
    <property type="entry name" value="Aldolase_TIM"/>
</dbReference>
<dbReference type="Pfam" id="PF04459">
    <property type="entry name" value="DUF512"/>
    <property type="match status" value="1"/>
</dbReference>
<evidence type="ECO:0000259" key="1">
    <source>
        <dbReference type="PROSITE" id="PS50106"/>
    </source>
</evidence>
<protein>
    <submittedName>
        <fullName evidence="2">Fe-S oxidoreductase</fullName>
    </submittedName>
</protein>
<evidence type="ECO:0000313" key="3">
    <source>
        <dbReference type="Proteomes" id="UP000092971"/>
    </source>
</evidence>
<dbReference type="Gene3D" id="2.30.42.10">
    <property type="match status" value="1"/>
</dbReference>
<dbReference type="Pfam" id="PF17820">
    <property type="entry name" value="PDZ_6"/>
    <property type="match status" value="1"/>
</dbReference>
<dbReference type="SUPFAM" id="SSF50156">
    <property type="entry name" value="PDZ domain-like"/>
    <property type="match status" value="1"/>
</dbReference>
<dbReference type="OrthoDB" id="9774724at2"/>
<gene>
    <name evidence="2" type="ORF">CSTERTH_03585</name>
</gene>